<name>A0A507E713_9FUNG</name>
<dbReference type="STRING" id="109895.A0A507E713"/>
<feature type="signal peptide" evidence="2">
    <location>
        <begin position="1"/>
        <end position="19"/>
    </location>
</feature>
<sequence>MRAVLLSLVAPALCGLAAAGPVTFNVLSFSTATSVLVGGVETPLKAADPTQPLFSGIVETGSATTYKYVADGVAELFERTLNTSMSYTFNEFYNRTQTSVKLPPFPQPFQPEPIWNRDIAKLPLYDDSYVPTVHITAPAAEVETLQKTLISTVISTFTIYLKNQTVTIPGTRFAYHKDKPTYETKRGLSFAMPADKTLFGRQYFKFRDMVTDETKVRQYLHTDLARAIGLTPPRERPVRVYVNKAPYGLYAMNDFHTMDNVTNTLETWAVNHFHKGVAPEKLGLIFDAGSGSDWVYKTDDPTAYTGLKSDIPTQNVADLIPVFKQVAALGTDASDANVAALATQVDIETVLRVCALEYLTSNWDGFWKGSTNYIVYNDPVTKKWTLIPQDFDSALGMDLHNDTAASSYKDWETATVSPLINNVLKNPAQRARFETILKAIVQRLFNPVAFNRRAEPFFQQMYQDIAWDFQTPVYTVGKATYGNIENANDVFYNNATGLLAWVRQRAETVTKEFNFQWDTVIQEPPAEETETPAPAGGPTEPGTTPVGPGAPAAKNSGSRVMATSGLFAALLAAAITML</sequence>
<dbReference type="Proteomes" id="UP000318582">
    <property type="component" value="Unassembled WGS sequence"/>
</dbReference>
<dbReference type="EMBL" id="QEAQ01000023">
    <property type="protein sequence ID" value="TPX59594.1"/>
    <property type="molecule type" value="Genomic_DNA"/>
</dbReference>
<accession>A0A507E713</accession>
<organism evidence="3 4">
    <name type="scientific">Powellomyces hirtus</name>
    <dbReference type="NCBI Taxonomy" id="109895"/>
    <lineage>
        <taxon>Eukaryota</taxon>
        <taxon>Fungi</taxon>
        <taxon>Fungi incertae sedis</taxon>
        <taxon>Chytridiomycota</taxon>
        <taxon>Chytridiomycota incertae sedis</taxon>
        <taxon>Chytridiomycetes</taxon>
        <taxon>Spizellomycetales</taxon>
        <taxon>Powellomycetaceae</taxon>
        <taxon>Powellomyces</taxon>
    </lineage>
</organism>
<dbReference type="PANTHER" id="PTHR40050:SF1">
    <property type="entry name" value="INNER SPORE COAT PROTEIN H"/>
    <property type="match status" value="1"/>
</dbReference>
<gene>
    <name evidence="3" type="ORF">PhCBS80983_g02361</name>
</gene>
<keyword evidence="4" id="KW-1185">Reference proteome</keyword>
<evidence type="ECO:0008006" key="5">
    <source>
        <dbReference type="Google" id="ProtNLM"/>
    </source>
</evidence>
<feature type="chain" id="PRO_5021408357" description="Coth-domain-containing protein" evidence="2">
    <location>
        <begin position="20"/>
        <end position="578"/>
    </location>
</feature>
<evidence type="ECO:0000313" key="3">
    <source>
        <dbReference type="EMBL" id="TPX59594.1"/>
    </source>
</evidence>
<dbReference type="AlphaFoldDB" id="A0A507E713"/>
<evidence type="ECO:0000313" key="4">
    <source>
        <dbReference type="Proteomes" id="UP000318582"/>
    </source>
</evidence>
<feature type="compositionally biased region" description="Low complexity" evidence="1">
    <location>
        <begin position="531"/>
        <end position="552"/>
    </location>
</feature>
<proteinExistence type="predicted"/>
<evidence type="ECO:0000256" key="2">
    <source>
        <dbReference type="SAM" id="SignalP"/>
    </source>
</evidence>
<dbReference type="PANTHER" id="PTHR40050">
    <property type="entry name" value="INNER SPORE COAT PROTEIN H"/>
    <property type="match status" value="1"/>
</dbReference>
<keyword evidence="2" id="KW-0732">Signal</keyword>
<dbReference type="Pfam" id="PF08757">
    <property type="entry name" value="CotH"/>
    <property type="match status" value="1"/>
</dbReference>
<dbReference type="InterPro" id="IPR014867">
    <property type="entry name" value="Spore_coat_CotH_CotH2/3/7"/>
</dbReference>
<reference evidence="3 4" key="1">
    <citation type="journal article" date="2019" name="Sci. Rep.">
        <title>Comparative genomics of chytrid fungi reveal insights into the obligate biotrophic and pathogenic lifestyle of Synchytrium endobioticum.</title>
        <authorList>
            <person name="van de Vossenberg B.T.L.H."/>
            <person name="Warris S."/>
            <person name="Nguyen H.D.T."/>
            <person name="van Gent-Pelzer M.P.E."/>
            <person name="Joly D.L."/>
            <person name="van de Geest H.C."/>
            <person name="Bonants P.J.M."/>
            <person name="Smith D.S."/>
            <person name="Levesque C.A."/>
            <person name="van der Lee T.A.J."/>
        </authorList>
    </citation>
    <scope>NUCLEOTIDE SEQUENCE [LARGE SCALE GENOMIC DNA]</scope>
    <source>
        <strain evidence="3 4">CBS 809.83</strain>
    </source>
</reference>
<evidence type="ECO:0000256" key="1">
    <source>
        <dbReference type="SAM" id="MobiDB-lite"/>
    </source>
</evidence>
<comment type="caution">
    <text evidence="3">The sequence shown here is derived from an EMBL/GenBank/DDBJ whole genome shotgun (WGS) entry which is preliminary data.</text>
</comment>
<feature type="region of interest" description="Disordered" evidence="1">
    <location>
        <begin position="523"/>
        <end position="556"/>
    </location>
</feature>
<protein>
    <recommendedName>
        <fullName evidence="5">Coth-domain-containing protein</fullName>
    </recommendedName>
</protein>